<evidence type="ECO:0000313" key="9">
    <source>
        <dbReference type="Proteomes" id="UP000461443"/>
    </source>
</evidence>
<accession>A0A845SI67</accession>
<dbReference type="AlphaFoldDB" id="A0A845SI67"/>
<keyword evidence="3 6" id="KW-0812">Transmembrane</keyword>
<evidence type="ECO:0000259" key="7">
    <source>
        <dbReference type="Pfam" id="PF00892"/>
    </source>
</evidence>
<dbReference type="GO" id="GO:0005886">
    <property type="term" value="C:plasma membrane"/>
    <property type="evidence" value="ECO:0007669"/>
    <property type="project" value="UniProtKB-SubCell"/>
</dbReference>
<feature type="transmembrane region" description="Helical" evidence="6">
    <location>
        <begin position="97"/>
        <end position="117"/>
    </location>
</feature>
<dbReference type="NCBIfam" id="NF008676">
    <property type="entry name" value="PRK11689.1"/>
    <property type="match status" value="1"/>
</dbReference>
<dbReference type="PANTHER" id="PTHR42920:SF24">
    <property type="entry name" value="AROMATIC AMINO ACID EXPORTER YDDG"/>
    <property type="match status" value="1"/>
</dbReference>
<gene>
    <name evidence="8" type="primary">yddG</name>
    <name evidence="8" type="ORF">GRH90_07785</name>
</gene>
<evidence type="ECO:0000256" key="1">
    <source>
        <dbReference type="ARBA" id="ARBA00004651"/>
    </source>
</evidence>
<dbReference type="SUPFAM" id="SSF103481">
    <property type="entry name" value="Multidrug resistance efflux transporter EmrE"/>
    <property type="match status" value="1"/>
</dbReference>
<feature type="transmembrane region" description="Helical" evidence="6">
    <location>
        <begin position="247"/>
        <end position="270"/>
    </location>
</feature>
<evidence type="ECO:0000256" key="3">
    <source>
        <dbReference type="ARBA" id="ARBA00022692"/>
    </source>
</evidence>
<proteinExistence type="predicted"/>
<comment type="caution">
    <text evidence="8">The sequence shown here is derived from an EMBL/GenBank/DDBJ whole genome shotgun (WGS) entry which is preliminary data.</text>
</comment>
<keyword evidence="4 6" id="KW-1133">Transmembrane helix</keyword>
<dbReference type="RefSeq" id="WP_376766066.1">
    <property type="nucleotide sequence ID" value="NZ_WUBS01000004.1"/>
</dbReference>
<dbReference type="PANTHER" id="PTHR42920">
    <property type="entry name" value="OS03G0707200 PROTEIN-RELATED"/>
    <property type="match status" value="1"/>
</dbReference>
<name>A0A845SI67_9GAMM</name>
<feature type="transmembrane region" description="Helical" evidence="6">
    <location>
        <begin position="124"/>
        <end position="141"/>
    </location>
</feature>
<feature type="domain" description="EamA" evidence="7">
    <location>
        <begin position="163"/>
        <end position="289"/>
    </location>
</feature>
<dbReference type="InterPro" id="IPR000620">
    <property type="entry name" value="EamA_dom"/>
</dbReference>
<comment type="subcellular location">
    <subcellularLocation>
        <location evidence="1">Cell membrane</location>
        <topology evidence="1">Multi-pass membrane protein</topology>
    </subcellularLocation>
</comment>
<protein>
    <submittedName>
        <fullName evidence="8">Aromatic amino acid DMT transporter YddG</fullName>
    </submittedName>
</protein>
<dbReference type="InterPro" id="IPR037185">
    <property type="entry name" value="EmrE-like"/>
</dbReference>
<evidence type="ECO:0000256" key="2">
    <source>
        <dbReference type="ARBA" id="ARBA00022475"/>
    </source>
</evidence>
<dbReference type="Proteomes" id="UP000461443">
    <property type="component" value="Unassembled WGS sequence"/>
</dbReference>
<dbReference type="Pfam" id="PF00892">
    <property type="entry name" value="EamA"/>
    <property type="match status" value="1"/>
</dbReference>
<reference evidence="8 9" key="2">
    <citation type="submission" date="2020-02" db="EMBL/GenBank/DDBJ databases">
        <title>The new genus of Enterobacteriales.</title>
        <authorList>
            <person name="Kim I.S."/>
        </authorList>
    </citation>
    <scope>NUCLEOTIDE SEQUENCE [LARGE SCALE GENOMIC DNA]</scope>
    <source>
        <strain evidence="8 9">SAP-6</strain>
    </source>
</reference>
<feature type="transmembrane region" description="Helical" evidence="6">
    <location>
        <begin position="213"/>
        <end position="235"/>
    </location>
</feature>
<keyword evidence="2" id="KW-1003">Cell membrane</keyword>
<evidence type="ECO:0000256" key="6">
    <source>
        <dbReference type="SAM" id="Phobius"/>
    </source>
</evidence>
<feature type="transmembrane region" description="Helical" evidence="6">
    <location>
        <begin position="276"/>
        <end position="294"/>
    </location>
</feature>
<feature type="transmembrane region" description="Helical" evidence="6">
    <location>
        <begin position="161"/>
        <end position="177"/>
    </location>
</feature>
<sequence>MRPVEQKTRATLLGLLAIVLWSTLAGLIRSLSEQLGPTGGAAMIYTLSSLFLLALVERPRLSGISLGYMLPAGLLFASYEICSSLSLGYAASRQQSIELGMINYLWPSLTVLLAIMINGQKGSPGVYIGLLLAVTGIGWLMNGDGGWTPRHMLDNVLTNPLSYGLAFSGALIWAVYCNVTRKYAGGRNGVTLFFILTALLLWVKYLFSNEPALAFNGENCLGLLITGAVMGIAYASWNIGIINGNMILLATCSYFTPVFSSLFAAVLLDIHLTGTFWQGVAMVCCGSLICWLATRARAAPRVATAVKTGGRRT</sequence>
<reference evidence="8 9" key="1">
    <citation type="submission" date="2019-12" db="EMBL/GenBank/DDBJ databases">
        <authorList>
            <person name="Lee S.D."/>
        </authorList>
    </citation>
    <scope>NUCLEOTIDE SEQUENCE [LARGE SCALE GENOMIC DNA]</scope>
    <source>
        <strain evidence="8 9">SAP-6</strain>
    </source>
</reference>
<feature type="transmembrane region" description="Helical" evidence="6">
    <location>
        <begin position="68"/>
        <end position="91"/>
    </location>
</feature>
<evidence type="ECO:0000313" key="8">
    <source>
        <dbReference type="EMBL" id="NDL62654.1"/>
    </source>
</evidence>
<dbReference type="EMBL" id="WUBS01000004">
    <property type="protein sequence ID" value="NDL62654.1"/>
    <property type="molecule type" value="Genomic_DNA"/>
</dbReference>
<dbReference type="InterPro" id="IPR051258">
    <property type="entry name" value="Diverse_Substrate_Transporter"/>
</dbReference>
<evidence type="ECO:0000256" key="4">
    <source>
        <dbReference type="ARBA" id="ARBA00022989"/>
    </source>
</evidence>
<keyword evidence="9" id="KW-1185">Reference proteome</keyword>
<evidence type="ECO:0000256" key="5">
    <source>
        <dbReference type="ARBA" id="ARBA00023136"/>
    </source>
</evidence>
<organism evidence="8 9">
    <name type="scientific">Acerihabitans arboris</name>
    <dbReference type="NCBI Taxonomy" id="2691583"/>
    <lineage>
        <taxon>Bacteria</taxon>
        <taxon>Pseudomonadati</taxon>
        <taxon>Pseudomonadota</taxon>
        <taxon>Gammaproteobacteria</taxon>
        <taxon>Enterobacterales</taxon>
        <taxon>Pectobacteriaceae</taxon>
        <taxon>Acerihabitans</taxon>
    </lineage>
</organism>
<feature type="transmembrane region" description="Helical" evidence="6">
    <location>
        <begin position="35"/>
        <end position="56"/>
    </location>
</feature>
<feature type="transmembrane region" description="Helical" evidence="6">
    <location>
        <begin position="189"/>
        <end position="207"/>
    </location>
</feature>
<keyword evidence="5 6" id="KW-0472">Membrane</keyword>